<keyword evidence="2" id="KW-1185">Reference proteome</keyword>
<proteinExistence type="predicted"/>
<comment type="caution">
    <text evidence="1">The sequence shown here is derived from an EMBL/GenBank/DDBJ whole genome shotgun (WGS) entry which is preliminary data.</text>
</comment>
<name>A0ABT4KWF6_9SPHI</name>
<sequence length="149" mass="17056">MKHKFYTLFLIFSVFLISCKKDTENTPTTDNPATLKQKVLGNWVLTRASFEYYDASGKLVKSEDQPSTNEQTLEFFNNNSVNTYDSRGTRSYTYSFSSSNNINYINIENNPTETYKVAIDNNKMTWVLEGPSNDPAYATAKATIYFSKK</sequence>
<reference evidence="1" key="1">
    <citation type="submission" date="2022-12" db="EMBL/GenBank/DDBJ databases">
        <title>Genome sequence of SJ11.</title>
        <authorList>
            <person name="Woo H."/>
        </authorList>
    </citation>
    <scope>NUCLEOTIDE SEQUENCE</scope>
    <source>
        <strain evidence="1">SJ11</strain>
    </source>
</reference>
<dbReference type="PROSITE" id="PS51257">
    <property type="entry name" value="PROKAR_LIPOPROTEIN"/>
    <property type="match status" value="1"/>
</dbReference>
<evidence type="ECO:0008006" key="3">
    <source>
        <dbReference type="Google" id="ProtNLM"/>
    </source>
</evidence>
<organism evidence="1 2">
    <name type="scientific">Pedobacter rhodius</name>
    <dbReference type="NCBI Taxonomy" id="3004098"/>
    <lineage>
        <taxon>Bacteria</taxon>
        <taxon>Pseudomonadati</taxon>
        <taxon>Bacteroidota</taxon>
        <taxon>Sphingobacteriia</taxon>
        <taxon>Sphingobacteriales</taxon>
        <taxon>Sphingobacteriaceae</taxon>
        <taxon>Pedobacter</taxon>
    </lineage>
</organism>
<evidence type="ECO:0000313" key="2">
    <source>
        <dbReference type="Proteomes" id="UP001144341"/>
    </source>
</evidence>
<dbReference type="RefSeq" id="WP_269415067.1">
    <property type="nucleotide sequence ID" value="NZ_JAPWGL010000002.1"/>
</dbReference>
<evidence type="ECO:0000313" key="1">
    <source>
        <dbReference type="EMBL" id="MCZ4223269.1"/>
    </source>
</evidence>
<gene>
    <name evidence="1" type="ORF">O0931_08150</name>
</gene>
<protein>
    <recommendedName>
        <fullName evidence="3">Lipocalin-like domain-containing protein</fullName>
    </recommendedName>
</protein>
<dbReference type="EMBL" id="JAPWGL010000002">
    <property type="protein sequence ID" value="MCZ4223269.1"/>
    <property type="molecule type" value="Genomic_DNA"/>
</dbReference>
<accession>A0ABT4KWF6</accession>
<dbReference type="Proteomes" id="UP001144341">
    <property type="component" value="Unassembled WGS sequence"/>
</dbReference>